<feature type="transmembrane region" description="Helical" evidence="1">
    <location>
        <begin position="202"/>
        <end position="222"/>
    </location>
</feature>
<protein>
    <submittedName>
        <fullName evidence="2">TM2 domain-containing protein</fullName>
    </submittedName>
</protein>
<dbReference type="HOGENOM" id="CLU_053323_0_0_9"/>
<feature type="transmembrane region" description="Helical" evidence="1">
    <location>
        <begin position="58"/>
        <end position="74"/>
    </location>
</feature>
<accession>G8LTX7</accession>
<dbReference type="AlphaFoldDB" id="G8LTX7"/>
<reference evidence="3" key="1">
    <citation type="submission" date="2011-12" db="EMBL/GenBank/DDBJ databases">
        <title>Complete sequence of Clostridium clariflavum DSM 19732.</title>
        <authorList>
            <consortium name="US DOE Joint Genome Institute"/>
            <person name="Lucas S."/>
            <person name="Han J."/>
            <person name="Lapidus A."/>
            <person name="Cheng J.-F."/>
            <person name="Goodwin L."/>
            <person name="Pitluck S."/>
            <person name="Peters L."/>
            <person name="Teshima H."/>
            <person name="Detter J.C."/>
            <person name="Han C."/>
            <person name="Tapia R."/>
            <person name="Land M."/>
            <person name="Hauser L."/>
            <person name="Kyrpides N."/>
            <person name="Ivanova N."/>
            <person name="Pagani I."/>
            <person name="Kitzmiller T."/>
            <person name="Lynd L."/>
            <person name="Izquierdo J."/>
            <person name="Woyke T."/>
        </authorList>
    </citation>
    <scope>NUCLEOTIDE SEQUENCE [LARGE SCALE GENOMIC DNA]</scope>
    <source>
        <strain evidence="3">DSM 19732 / NBRC 101661 / EBR45</strain>
    </source>
</reference>
<feature type="transmembrane region" description="Helical" evidence="1">
    <location>
        <begin position="29"/>
        <end position="46"/>
    </location>
</feature>
<proteinExistence type="predicted"/>
<gene>
    <name evidence="2" type="ordered locus">Clocl_0614</name>
</gene>
<keyword evidence="3" id="KW-1185">Reference proteome</keyword>
<feature type="transmembrane region" description="Helical" evidence="1">
    <location>
        <begin position="134"/>
        <end position="163"/>
    </location>
</feature>
<feature type="transmembrane region" description="Helical" evidence="1">
    <location>
        <begin position="234"/>
        <end position="254"/>
    </location>
</feature>
<name>G8LTX7_ACECE</name>
<dbReference type="RefSeq" id="WP_014253954.1">
    <property type="nucleotide sequence ID" value="NC_016627.1"/>
</dbReference>
<keyword evidence="1" id="KW-0472">Membrane</keyword>
<evidence type="ECO:0000313" key="2">
    <source>
        <dbReference type="EMBL" id="AEV67323.1"/>
    </source>
</evidence>
<dbReference type="STRING" id="720554.Clocl_0614"/>
<keyword evidence="1" id="KW-0812">Transmembrane</keyword>
<reference evidence="2 3" key="2">
    <citation type="journal article" date="2012" name="Stand. Genomic Sci.">
        <title>Complete Genome Sequence of Clostridium clariflavum DSM 19732.</title>
        <authorList>
            <person name="Izquierdo J.A."/>
            <person name="Goodwin L."/>
            <person name="Davenport K.W."/>
            <person name="Teshima H."/>
            <person name="Bruce D."/>
            <person name="Detter C."/>
            <person name="Tapia R."/>
            <person name="Han S."/>
            <person name="Land M."/>
            <person name="Hauser L."/>
            <person name="Jeffries C.D."/>
            <person name="Han J."/>
            <person name="Pitluck S."/>
            <person name="Nolan M."/>
            <person name="Chen A."/>
            <person name="Huntemann M."/>
            <person name="Mavromatis K."/>
            <person name="Mikhailova N."/>
            <person name="Liolios K."/>
            <person name="Woyke T."/>
            <person name="Lynd L.R."/>
        </authorList>
    </citation>
    <scope>NUCLEOTIDE SEQUENCE [LARGE SCALE GENOMIC DNA]</scope>
    <source>
        <strain evidence="3">DSM 19732 / NBRC 101661 / EBR45</strain>
    </source>
</reference>
<dbReference type="OrthoDB" id="82335at2"/>
<keyword evidence="1" id="KW-1133">Transmembrane helix</keyword>
<dbReference type="EMBL" id="CP003065">
    <property type="protein sequence ID" value="AEV67323.1"/>
    <property type="molecule type" value="Genomic_DNA"/>
</dbReference>
<dbReference type="Proteomes" id="UP000005435">
    <property type="component" value="Chromosome"/>
</dbReference>
<evidence type="ECO:0000256" key="1">
    <source>
        <dbReference type="SAM" id="Phobius"/>
    </source>
</evidence>
<dbReference type="KEGG" id="ccl:Clocl_0614"/>
<dbReference type="eggNOG" id="ENOG50331RK">
    <property type="taxonomic scope" value="Bacteria"/>
</dbReference>
<sequence precursor="true">MRTKSKFTTFILSFIPGLGHIYLGFNTRGGIFMIAEMIAAALAILMENTDIFGGGSSTAIPLCLIPVVWIASLVDSLTLVDKINDIAICNSEEKKDILLEQLEQQNKKTIAMVLSIIPGAGHMFLGLQRQGLQLMAIFFLSFFITDWINLSIFMPLIPIIWFFGLFDAMNKAAGNDKRDDSDVLFVNWFRNGKPLVKNANKYLAYALIAIGCLLLAEKIIFPELEKFIRFNFREYFRVIILSVLFIIGGVKMLMGTENEETMKAGEDEL</sequence>
<evidence type="ECO:0000313" key="3">
    <source>
        <dbReference type="Proteomes" id="UP000005435"/>
    </source>
</evidence>
<feature type="transmembrane region" description="Helical" evidence="1">
    <location>
        <begin position="109"/>
        <end position="127"/>
    </location>
</feature>
<organism evidence="2 3">
    <name type="scientific">Acetivibrio clariflavus (strain DSM 19732 / NBRC 101661 / EBR45)</name>
    <name type="common">Clostridium clariflavum</name>
    <dbReference type="NCBI Taxonomy" id="720554"/>
    <lineage>
        <taxon>Bacteria</taxon>
        <taxon>Bacillati</taxon>
        <taxon>Bacillota</taxon>
        <taxon>Clostridia</taxon>
        <taxon>Eubacteriales</taxon>
        <taxon>Oscillospiraceae</taxon>
        <taxon>Acetivibrio</taxon>
    </lineage>
</organism>